<feature type="region of interest" description="Disordered" evidence="1">
    <location>
        <begin position="335"/>
        <end position="356"/>
    </location>
</feature>
<dbReference type="AlphaFoldDB" id="A0A5K1E9T5"/>
<dbReference type="EMBL" id="LR721784">
    <property type="protein sequence ID" value="VVW47137.1"/>
    <property type="molecule type" value="Genomic_DNA"/>
</dbReference>
<name>A0A5K1E9T5_9MAGN</name>
<sequence length="543" mass="62035">MGNFVNEIVFPFSEDVGTSQTRKCSVVRRVFLPMLDDLSNNSLCFLADLVTRKSVKFEKTRPRLVSVIKKYLPLIFENPSSFEDAARLQTQIMEVFRDPKRFKNHIRFISKSSTSCVRDVDVILERLEDLSLHALDAMRRKLCMWPCSLYTEPCTNRNKKQLIGMLRKKIDSLLGDGLPDNLARALRVASLSMKLMNGHFDSTLPEFFEVPHEIEALQNEILKAIWSVPNLPLDEVKELQLLLELDANSNIHFMRTKIKNFLIECLFQCDELEIPEPILRGISTINSYSTESTTREKIEDELICMLNMSSCLKQLVWDLSEHPNIDQEFWGAYKDESETDGDSSNDDDDFDDDHIDDKEKHCSNYEEVDILVGNVSFEATHMEKQEDVSAAMRKSSITSTLPNGKRLCKGEKILRVISDKSLPEEDLHVLQERCHFMPMDEPCLPKKPEYLFPTLSELAKPSITDSDLSALQDVSGNEYLIIQGVCDEVSLFAHKFIGCLLEKLLKVEGNHLDSASRSYLLGGTSVPEKRKGIFFALPISFTW</sequence>
<dbReference type="PANTHER" id="PTHR36071:SF1">
    <property type="entry name" value="DNA DOUBLE-STRAND BREAK REPAIR PROTEIN"/>
    <property type="match status" value="1"/>
</dbReference>
<evidence type="ECO:0000256" key="1">
    <source>
        <dbReference type="SAM" id="MobiDB-lite"/>
    </source>
</evidence>
<dbReference type="PANTHER" id="PTHR36071">
    <property type="entry name" value="DNA DOUBLE-STRAND BREAK REPAIR PROTEIN"/>
    <property type="match status" value="1"/>
</dbReference>
<proteinExistence type="predicted"/>
<reference evidence="2" key="1">
    <citation type="submission" date="2019-09" db="EMBL/GenBank/DDBJ databases">
        <authorList>
            <person name="Zhang L."/>
        </authorList>
    </citation>
    <scope>NUCLEOTIDE SEQUENCE</scope>
</reference>
<gene>
    <name evidence="2" type="ORF">NYM_LOCUS21038</name>
</gene>
<protein>
    <submittedName>
        <fullName evidence="2">Uncharacterized protein</fullName>
    </submittedName>
</protein>
<dbReference type="Gramene" id="NC6G0040180.1">
    <property type="protein sequence ID" value="NC6G0040180.1:cds"/>
    <property type="gene ID" value="NC6G0040180"/>
</dbReference>
<accession>A0A5K1E9T5</accession>
<feature type="compositionally biased region" description="Acidic residues" evidence="1">
    <location>
        <begin position="337"/>
        <end position="354"/>
    </location>
</feature>
<organism evidence="2">
    <name type="scientific">Nymphaea colorata</name>
    <name type="common">pocket water lily</name>
    <dbReference type="NCBI Taxonomy" id="210225"/>
    <lineage>
        <taxon>Eukaryota</taxon>
        <taxon>Viridiplantae</taxon>
        <taxon>Streptophyta</taxon>
        <taxon>Embryophyta</taxon>
        <taxon>Tracheophyta</taxon>
        <taxon>Spermatophyta</taxon>
        <taxon>Magnoliopsida</taxon>
        <taxon>Nymphaeales</taxon>
        <taxon>Nymphaeaceae</taxon>
        <taxon>Nymphaea</taxon>
    </lineage>
</organism>
<evidence type="ECO:0000313" key="2">
    <source>
        <dbReference type="EMBL" id="VVW47137.1"/>
    </source>
</evidence>